<dbReference type="EMBL" id="CAJNIZ010003918">
    <property type="protein sequence ID" value="CAE7227188.1"/>
    <property type="molecule type" value="Genomic_DNA"/>
</dbReference>
<dbReference type="PANTHER" id="PTHR46518">
    <property type="entry name" value="COILED-COIL DOMAIN-CONTAINING PROTEIN 151"/>
    <property type="match status" value="1"/>
</dbReference>
<feature type="coiled-coil region" evidence="2">
    <location>
        <begin position="129"/>
        <end position="219"/>
    </location>
</feature>
<sequence>MAKNAMTPEEQLEDLQRRFQLLEGERKATYETAKLNIQQNKEIIGQMKDENKTLRNQIATLRDEKPQSLEKILEQTMHEVQQMQRRFDLLRNENNKRRGHIEQLSIKQGELSMGSKMHSSEASPEMRHIRVLENRLDKVMIKYNEAQSIRKTYEAIVKRLKDERIGFDNQLAAIERTLKAKERDYEELLLLSHDAYHAKEMAQAELHRFEQGVMEERNQRDKEVQEKKILVEQRVEMNKRLELREKSLKQQPETEKGHDRSLKEASVASEFTAGYSGDAAQEELQKIMDYKEAVQAIKDATGVSDANEIIQKFLTQEDTQKNLQQLTKENQETIDRLTEDRRKLRLQVEDLKFSSGGPAGRRQAIDDFESHLGEATEKFERNRGKYERVARLLIDMKAGIGHLSEKLQIVKLEGETTIDPNDDKIEVEHMLEQCELKISKLLSLTAPLEDVSDRQRRMDDEKYEEKLMLRSQSEARIKLNVQEEEHDDDDDDLDEELDDEVSHRKQIKYNSERVEQQQQIRNKRKAKGKKKDT</sequence>
<feature type="compositionally biased region" description="Basic and acidic residues" evidence="3">
    <location>
        <begin position="243"/>
        <end position="263"/>
    </location>
</feature>
<dbReference type="GO" id="GO:0036064">
    <property type="term" value="C:ciliary basal body"/>
    <property type="evidence" value="ECO:0007669"/>
    <property type="project" value="TreeGrafter"/>
</dbReference>
<protein>
    <submittedName>
        <fullName evidence="5">CCDC151 protein</fullName>
    </submittedName>
</protein>
<gene>
    <name evidence="5" type="primary">CCDC151</name>
    <name evidence="5" type="ORF">SPIL2461_LOCUS3273</name>
</gene>
<evidence type="ECO:0000313" key="5">
    <source>
        <dbReference type="EMBL" id="CAE7227188.1"/>
    </source>
</evidence>
<comment type="caution">
    <text evidence="5">The sequence shown here is derived from an EMBL/GenBank/DDBJ whole genome shotgun (WGS) entry which is preliminary data.</text>
</comment>
<dbReference type="GO" id="GO:0097542">
    <property type="term" value="C:ciliary tip"/>
    <property type="evidence" value="ECO:0007669"/>
    <property type="project" value="TreeGrafter"/>
</dbReference>
<dbReference type="InterPro" id="IPR033192">
    <property type="entry name" value="ODAD3"/>
</dbReference>
<evidence type="ECO:0000259" key="4">
    <source>
        <dbReference type="Pfam" id="PF21773"/>
    </source>
</evidence>
<keyword evidence="1 2" id="KW-0175">Coiled coil</keyword>
<evidence type="ECO:0000313" key="6">
    <source>
        <dbReference type="Proteomes" id="UP000649617"/>
    </source>
</evidence>
<dbReference type="AlphaFoldDB" id="A0A812KG27"/>
<feature type="compositionally biased region" description="Basic residues" evidence="3">
    <location>
        <begin position="521"/>
        <end position="533"/>
    </location>
</feature>
<feature type="coiled-coil region" evidence="2">
    <location>
        <begin position="280"/>
        <end position="354"/>
    </location>
</feature>
<dbReference type="GO" id="GO:0036158">
    <property type="term" value="P:outer dynein arm assembly"/>
    <property type="evidence" value="ECO:0007669"/>
    <property type="project" value="InterPro"/>
</dbReference>
<dbReference type="GO" id="GO:0035253">
    <property type="term" value="C:ciliary rootlet"/>
    <property type="evidence" value="ECO:0007669"/>
    <property type="project" value="TreeGrafter"/>
</dbReference>
<keyword evidence="6" id="KW-1185">Reference proteome</keyword>
<dbReference type="PANTHER" id="PTHR46518:SF1">
    <property type="entry name" value="OUTER DYNEIN ARM-DOCKING COMPLEX SUBUNIT 3"/>
    <property type="match status" value="1"/>
</dbReference>
<evidence type="ECO:0000256" key="2">
    <source>
        <dbReference type="SAM" id="Coils"/>
    </source>
</evidence>
<dbReference type="Proteomes" id="UP000649617">
    <property type="component" value="Unassembled WGS sequence"/>
</dbReference>
<dbReference type="GO" id="GO:0003341">
    <property type="term" value="P:cilium movement"/>
    <property type="evidence" value="ECO:0007669"/>
    <property type="project" value="InterPro"/>
</dbReference>
<evidence type="ECO:0000256" key="1">
    <source>
        <dbReference type="ARBA" id="ARBA00023054"/>
    </source>
</evidence>
<feature type="compositionally biased region" description="Acidic residues" evidence="3">
    <location>
        <begin position="484"/>
        <end position="499"/>
    </location>
</feature>
<feature type="region of interest" description="Disordered" evidence="3">
    <location>
        <begin position="243"/>
        <end position="265"/>
    </location>
</feature>
<organism evidence="5 6">
    <name type="scientific">Symbiodinium pilosum</name>
    <name type="common">Dinoflagellate</name>
    <dbReference type="NCBI Taxonomy" id="2952"/>
    <lineage>
        <taxon>Eukaryota</taxon>
        <taxon>Sar</taxon>
        <taxon>Alveolata</taxon>
        <taxon>Dinophyceae</taxon>
        <taxon>Suessiales</taxon>
        <taxon>Symbiodiniaceae</taxon>
        <taxon>Symbiodinium</taxon>
    </lineage>
</organism>
<dbReference type="Pfam" id="PF21773">
    <property type="entry name" value="ODAD1_CC"/>
    <property type="match status" value="1"/>
</dbReference>
<name>A0A812KG27_SYMPI</name>
<dbReference type="OrthoDB" id="10255247at2759"/>
<feature type="domain" description="ODAD1 central coiled coil region" evidence="4">
    <location>
        <begin position="127"/>
        <end position="408"/>
    </location>
</feature>
<evidence type="ECO:0000256" key="3">
    <source>
        <dbReference type="SAM" id="MobiDB-lite"/>
    </source>
</evidence>
<proteinExistence type="predicted"/>
<feature type="region of interest" description="Disordered" evidence="3">
    <location>
        <begin position="480"/>
        <end position="533"/>
    </location>
</feature>
<reference evidence="5" key="1">
    <citation type="submission" date="2021-02" db="EMBL/GenBank/DDBJ databases">
        <authorList>
            <person name="Dougan E. K."/>
            <person name="Rhodes N."/>
            <person name="Thang M."/>
            <person name="Chan C."/>
        </authorList>
    </citation>
    <scope>NUCLEOTIDE SEQUENCE</scope>
</reference>
<dbReference type="InterPro" id="IPR049258">
    <property type="entry name" value="ODAD1_CC"/>
</dbReference>
<accession>A0A812KG27</accession>
<feature type="coiled-coil region" evidence="2">
    <location>
        <begin position="12"/>
        <end position="93"/>
    </location>
</feature>